<evidence type="ECO:0000259" key="5">
    <source>
        <dbReference type="PROSITE" id="PS50931"/>
    </source>
</evidence>
<proteinExistence type="inferred from homology"/>
<protein>
    <submittedName>
        <fullName evidence="6">Transcriptional regulator of LysR family protein</fullName>
    </submittedName>
</protein>
<dbReference type="GO" id="GO:0003677">
    <property type="term" value="F:DNA binding"/>
    <property type="evidence" value="ECO:0007669"/>
    <property type="project" value="UniProtKB-KW"/>
</dbReference>
<dbReference type="STRING" id="631454.N177_2200"/>
<accession>V4QYS7</accession>
<dbReference type="InterPro" id="IPR050950">
    <property type="entry name" value="HTH-type_LysR_regulators"/>
</dbReference>
<dbReference type="InterPro" id="IPR005119">
    <property type="entry name" value="LysR_subst-bd"/>
</dbReference>
<keyword evidence="3" id="KW-0238">DNA-binding</keyword>
<evidence type="ECO:0000256" key="3">
    <source>
        <dbReference type="ARBA" id="ARBA00023125"/>
    </source>
</evidence>
<dbReference type="OrthoDB" id="5297263at2"/>
<dbReference type="RefSeq" id="WP_023432330.1">
    <property type="nucleotide sequence ID" value="NZ_AWXZ01000029.1"/>
</dbReference>
<dbReference type="Gene3D" id="3.40.190.290">
    <property type="match status" value="1"/>
</dbReference>
<evidence type="ECO:0000313" key="6">
    <source>
        <dbReference type="EMBL" id="ESR24877.1"/>
    </source>
</evidence>
<dbReference type="GO" id="GO:0003700">
    <property type="term" value="F:DNA-binding transcription factor activity"/>
    <property type="evidence" value="ECO:0007669"/>
    <property type="project" value="InterPro"/>
</dbReference>
<sequence length="302" mass="33449">MRNLRVYRYVDAVARLGSIRKAAEHLAVTPSALNRRILALEEELGVQLFERRSRGVRLNTAGELVIHLFRRQLADVERVKSQLSDLSGLRRGHVSIACSNAVLPFFLPRQIHLYQEEHPGVTFSVQIRDGEAAEKALLEYSADLAIVFEPLRLNDFQTVLTVRQPIHAVMARDHPLARTETLRLTDCLAYPLALPSAPYAVRLLLQAAAEKASLRLEPAVESESYILLRTFAGLGQAITFEIEIGVPPHLIDDSLVSVPVELGGNLHGLLHLAQLRGRTLSVAAAGFAHHLSNVFVSEYEAV</sequence>
<dbReference type="PROSITE" id="PS50931">
    <property type="entry name" value="HTH_LYSR"/>
    <property type="match status" value="1"/>
</dbReference>
<reference evidence="6 7" key="1">
    <citation type="journal article" date="2014" name="Genome Announc.">
        <title>Draft Genome Sequence of Lutibaculum baratangense Strain AMV1T, Isolated from a Mud Volcano in Andamans, India.</title>
        <authorList>
            <person name="Singh A."/>
            <person name="Sreenivas A."/>
            <person name="Sathyanarayana Reddy G."/>
            <person name="Pinnaka A.K."/>
            <person name="Shivaji S."/>
        </authorList>
    </citation>
    <scope>NUCLEOTIDE SEQUENCE [LARGE SCALE GENOMIC DNA]</scope>
    <source>
        <strain evidence="6 7">AMV1</strain>
    </source>
</reference>
<dbReference type="AlphaFoldDB" id="V4QYS7"/>
<dbReference type="Pfam" id="PF00126">
    <property type="entry name" value="HTH_1"/>
    <property type="match status" value="1"/>
</dbReference>
<comment type="similarity">
    <text evidence="1">Belongs to the LysR transcriptional regulatory family.</text>
</comment>
<keyword evidence="2" id="KW-0805">Transcription regulation</keyword>
<dbReference type="eggNOG" id="COG0583">
    <property type="taxonomic scope" value="Bacteria"/>
</dbReference>
<dbReference type="InterPro" id="IPR036388">
    <property type="entry name" value="WH-like_DNA-bd_sf"/>
</dbReference>
<evidence type="ECO:0000256" key="2">
    <source>
        <dbReference type="ARBA" id="ARBA00023015"/>
    </source>
</evidence>
<comment type="caution">
    <text evidence="6">The sequence shown here is derived from an EMBL/GenBank/DDBJ whole genome shotgun (WGS) entry which is preliminary data.</text>
</comment>
<feature type="domain" description="HTH lysR-type" evidence="5">
    <location>
        <begin position="1"/>
        <end position="59"/>
    </location>
</feature>
<dbReference type="SUPFAM" id="SSF46785">
    <property type="entry name" value="Winged helix' DNA-binding domain"/>
    <property type="match status" value="1"/>
</dbReference>
<name>V4QYS7_9HYPH</name>
<dbReference type="EMBL" id="AWXZ01000029">
    <property type="protein sequence ID" value="ESR24877.1"/>
    <property type="molecule type" value="Genomic_DNA"/>
</dbReference>
<dbReference type="GO" id="GO:0005829">
    <property type="term" value="C:cytosol"/>
    <property type="evidence" value="ECO:0007669"/>
    <property type="project" value="TreeGrafter"/>
</dbReference>
<dbReference type="Pfam" id="PF03466">
    <property type="entry name" value="LysR_substrate"/>
    <property type="match status" value="1"/>
</dbReference>
<dbReference type="SUPFAM" id="SSF53850">
    <property type="entry name" value="Periplasmic binding protein-like II"/>
    <property type="match status" value="1"/>
</dbReference>
<evidence type="ECO:0000256" key="4">
    <source>
        <dbReference type="ARBA" id="ARBA00023163"/>
    </source>
</evidence>
<dbReference type="PRINTS" id="PR00039">
    <property type="entry name" value="HTHLYSR"/>
</dbReference>
<dbReference type="PANTHER" id="PTHR30419">
    <property type="entry name" value="HTH-TYPE TRANSCRIPTIONAL REGULATOR YBHD"/>
    <property type="match status" value="1"/>
</dbReference>
<keyword evidence="4" id="KW-0804">Transcription</keyword>
<evidence type="ECO:0000256" key="1">
    <source>
        <dbReference type="ARBA" id="ARBA00009437"/>
    </source>
</evidence>
<dbReference type="PATRIC" id="fig|631454.5.peg.2169"/>
<organism evidence="6 7">
    <name type="scientific">Lutibaculum baratangense AMV1</name>
    <dbReference type="NCBI Taxonomy" id="631454"/>
    <lineage>
        <taxon>Bacteria</taxon>
        <taxon>Pseudomonadati</taxon>
        <taxon>Pseudomonadota</taxon>
        <taxon>Alphaproteobacteria</taxon>
        <taxon>Hyphomicrobiales</taxon>
        <taxon>Tepidamorphaceae</taxon>
        <taxon>Lutibaculum</taxon>
    </lineage>
</organism>
<gene>
    <name evidence="6" type="ORF">N177_2200</name>
</gene>
<dbReference type="InterPro" id="IPR036390">
    <property type="entry name" value="WH_DNA-bd_sf"/>
</dbReference>
<dbReference type="InterPro" id="IPR000847">
    <property type="entry name" value="LysR_HTH_N"/>
</dbReference>
<keyword evidence="7" id="KW-1185">Reference proteome</keyword>
<dbReference type="PANTHER" id="PTHR30419:SF8">
    <property type="entry name" value="NITROGEN ASSIMILATION TRANSCRIPTIONAL ACTIVATOR-RELATED"/>
    <property type="match status" value="1"/>
</dbReference>
<dbReference type="Proteomes" id="UP000017819">
    <property type="component" value="Unassembled WGS sequence"/>
</dbReference>
<dbReference type="Gene3D" id="1.10.10.10">
    <property type="entry name" value="Winged helix-like DNA-binding domain superfamily/Winged helix DNA-binding domain"/>
    <property type="match status" value="1"/>
</dbReference>
<evidence type="ECO:0000313" key="7">
    <source>
        <dbReference type="Proteomes" id="UP000017819"/>
    </source>
</evidence>